<sequence>MTLITSGATRYVLIICGYALKFPRVSSWRSFLAGMLHNMSERDFSAMNINLLCPVVASVPCGLLNVMPACCVSPAALRSWRAAAEQHEQASLLLNIVELKSDSAGMLNGRPVAVDYGTY</sequence>
<dbReference type="AlphaFoldDB" id="A0ABD5BMJ2"/>
<accession>A0ABD5BMJ2</accession>
<gene>
    <name evidence="1" type="ORF">RF091_20995</name>
</gene>
<organism evidence="1 2">
    <name type="scientific">Serratia marcescens</name>
    <dbReference type="NCBI Taxonomy" id="615"/>
    <lineage>
        <taxon>Bacteria</taxon>
        <taxon>Pseudomonadati</taxon>
        <taxon>Pseudomonadota</taxon>
        <taxon>Gammaproteobacteria</taxon>
        <taxon>Enterobacterales</taxon>
        <taxon>Yersiniaceae</taxon>
        <taxon>Serratia</taxon>
    </lineage>
</organism>
<evidence type="ECO:0000313" key="1">
    <source>
        <dbReference type="EMBL" id="MDQ9557972.1"/>
    </source>
</evidence>
<dbReference type="EMBL" id="JAVIPQ010000383">
    <property type="protein sequence ID" value="MDQ9557972.1"/>
    <property type="molecule type" value="Genomic_DNA"/>
</dbReference>
<dbReference type="Proteomes" id="UP001234811">
    <property type="component" value="Unassembled WGS sequence"/>
</dbReference>
<dbReference type="RefSeq" id="WP_094859853.1">
    <property type="nucleotide sequence ID" value="NZ_CP047682.1"/>
</dbReference>
<protein>
    <submittedName>
        <fullName evidence="1">Uncharacterized protein</fullName>
    </submittedName>
</protein>
<evidence type="ECO:0000313" key="2">
    <source>
        <dbReference type="Proteomes" id="UP001234811"/>
    </source>
</evidence>
<comment type="caution">
    <text evidence="1">The sequence shown here is derived from an EMBL/GenBank/DDBJ whole genome shotgun (WGS) entry which is preliminary data.</text>
</comment>
<proteinExistence type="predicted"/>
<reference evidence="1 2" key="1">
    <citation type="submission" date="2023-07" db="EMBL/GenBank/DDBJ databases">
        <title>Pathogens genome sequencing project 196.</title>
        <authorList>
            <person name="Cao X."/>
        </authorList>
    </citation>
    <scope>NUCLEOTIDE SEQUENCE [LARGE SCALE GENOMIC DNA]</scope>
    <source>
        <strain evidence="1 2">SM41</strain>
    </source>
</reference>
<name>A0ABD5BMJ2_SERMA</name>